<organism evidence="1 2">
    <name type="scientific">Pseudahrensia aquimaris</name>
    <dbReference type="NCBI Taxonomy" id="744461"/>
    <lineage>
        <taxon>Bacteria</taxon>
        <taxon>Pseudomonadati</taxon>
        <taxon>Pseudomonadota</taxon>
        <taxon>Alphaproteobacteria</taxon>
        <taxon>Hyphomicrobiales</taxon>
        <taxon>Ahrensiaceae</taxon>
        <taxon>Pseudahrensia</taxon>
    </lineage>
</organism>
<keyword evidence="2" id="KW-1185">Reference proteome</keyword>
<dbReference type="InterPro" id="IPR045389">
    <property type="entry name" value="DUF6522"/>
</dbReference>
<dbReference type="Pfam" id="PF20132">
    <property type="entry name" value="DUF6522"/>
    <property type="match status" value="1"/>
</dbReference>
<dbReference type="Proteomes" id="UP001597101">
    <property type="component" value="Unassembled WGS sequence"/>
</dbReference>
<evidence type="ECO:0000313" key="1">
    <source>
        <dbReference type="EMBL" id="MFD0915424.1"/>
    </source>
</evidence>
<dbReference type="RefSeq" id="WP_377211337.1">
    <property type="nucleotide sequence ID" value="NZ_JBHTJV010000002.1"/>
</dbReference>
<accession>A0ABW3FC09</accession>
<sequence length="83" mass="9106">MKVDKSDEGIVVDAEDLGALLGLEPAEVPDLMKTGRITSRFEQGEGDDAEKFRVTFLFEGRQVRLTCAMDGTVLSTFRSPKIA</sequence>
<reference evidence="2" key="1">
    <citation type="journal article" date="2019" name="Int. J. Syst. Evol. Microbiol.">
        <title>The Global Catalogue of Microorganisms (GCM) 10K type strain sequencing project: providing services to taxonomists for standard genome sequencing and annotation.</title>
        <authorList>
            <consortium name="The Broad Institute Genomics Platform"/>
            <consortium name="The Broad Institute Genome Sequencing Center for Infectious Disease"/>
            <person name="Wu L."/>
            <person name="Ma J."/>
        </authorList>
    </citation>
    <scope>NUCLEOTIDE SEQUENCE [LARGE SCALE GENOMIC DNA]</scope>
    <source>
        <strain evidence="2">CCUG 60023</strain>
    </source>
</reference>
<name>A0ABW3FC09_9HYPH</name>
<dbReference type="EMBL" id="JBHTJV010000002">
    <property type="protein sequence ID" value="MFD0915424.1"/>
    <property type="molecule type" value="Genomic_DNA"/>
</dbReference>
<evidence type="ECO:0000313" key="2">
    <source>
        <dbReference type="Proteomes" id="UP001597101"/>
    </source>
</evidence>
<protein>
    <submittedName>
        <fullName evidence="1">DUF6522 family protein</fullName>
    </submittedName>
</protein>
<proteinExistence type="predicted"/>
<gene>
    <name evidence="1" type="ORF">ACFQ14_03290</name>
</gene>
<comment type="caution">
    <text evidence="1">The sequence shown here is derived from an EMBL/GenBank/DDBJ whole genome shotgun (WGS) entry which is preliminary data.</text>
</comment>